<evidence type="ECO:0000313" key="14">
    <source>
        <dbReference type="Proteomes" id="UP000429607"/>
    </source>
</evidence>
<keyword evidence="8" id="KW-0239">DNA-directed DNA polymerase</keyword>
<keyword evidence="8" id="KW-0808">Transferase</keyword>
<dbReference type="InterPro" id="IPR043502">
    <property type="entry name" value="DNA/RNA_pol_sf"/>
</dbReference>
<keyword evidence="5" id="KW-0460">Magnesium</keyword>
<keyword evidence="3" id="KW-0255">Endonuclease</keyword>
<feature type="compositionally biased region" description="Acidic residues" evidence="11">
    <location>
        <begin position="341"/>
        <end position="363"/>
    </location>
</feature>
<evidence type="ECO:0000256" key="7">
    <source>
        <dbReference type="ARBA" id="ARBA00022918"/>
    </source>
</evidence>
<evidence type="ECO:0000256" key="11">
    <source>
        <dbReference type="SAM" id="MobiDB-lite"/>
    </source>
</evidence>
<sequence length="973" mass="109714">MNGKSVMTAKREGSGYHVHPVNIGDCHVAQSSYLKQWETLHAALGHIPVRAYKKMTGLVDGIPRLNISEGEVDTVCDGCCYGKMRADNFPRHPTNKVKTRGLLELVHSDIVGPMNVKTPGGSAYILVLVDDFSRMLWVYFLKKKSEALDKFIEFKAEAENLSEKRVQELRTDNGGEYTSKVFAKYLKDHGIRHQKTVAYTPQQNGLVERANRTIVEMARCLLYHRSMHLRWWAEAVNTAVFIINRTPNSVNNVTAYEIWYGKRPNLKNVKSFGSTGFAHIPKEKRKKLDAKSFKCKFLGYPVGTKGYRVLNLTNNKVEIVRTIKMRSSEENDYSPQRAFVDGEDDDDRSCSEEDSDDDMEQDPFSDSYTDSTETTPPAPPTHEENGDGNKMVFRQARARKASELYDESPKLTQPKRPRAFFADQVAFVSSETPKNYADVANSTARVQWESAMTNELGALASNKTWSVVPLPKGKKAIGCRWIYTVKRDEHGQVQRYKARLVAQGFSQNYGSDYFDTYAPVADMNSVRIMIGGDLHATPRWLEISTWQGLQRASRSSADHQSSGDDNGPDDAEMTALPRRRDTQAGDLVCRLHKSLYGLKQAARVWNQTINTRLAEIGFVCTDADPCIYVSDMQGGRCFICLYVDDLLIASPDMATINTVKDKIRHSFKLKDLGAVRYILGIEVHHDIAEKTLMLRQPRYIDDLVQRFNQTEAHPSVTPIDLSLPVTKEDQPETQEEMTIMRGKPFRSIIGSLSYLAGSTRPDIAVAVSRLSRYLENPGIRHWDAAIKIVRYLKGTRNYGVHFGGKMSPELIAYSDADWGSDRDDRRSVSGTVLMLFGAPVVWKTGYQKTVALSTTEAEYMALTMCVKECMWARLLLKNLGLKQEGATTIHEDNQGAIALARNTGYQSRTKHISIRYHYLRERIIAGDIELKYINTKEQVADFLTKGLPKKTLNYLLDHCNIGTTGNDGTSNTQ</sequence>
<evidence type="ECO:0000256" key="9">
    <source>
        <dbReference type="ARBA" id="ARBA00023172"/>
    </source>
</evidence>
<proteinExistence type="predicted"/>
<keyword evidence="9" id="KW-0233">DNA recombination</keyword>
<dbReference type="AlphaFoldDB" id="A0A6A3JY23"/>
<dbReference type="GO" id="GO:0016787">
    <property type="term" value="F:hydrolase activity"/>
    <property type="evidence" value="ECO:0007669"/>
    <property type="project" value="UniProtKB-KW"/>
</dbReference>
<dbReference type="PANTHER" id="PTHR42648">
    <property type="entry name" value="TRANSPOSASE, PUTATIVE-RELATED"/>
    <property type="match status" value="1"/>
</dbReference>
<dbReference type="GO" id="GO:0003676">
    <property type="term" value="F:nucleic acid binding"/>
    <property type="evidence" value="ECO:0007669"/>
    <property type="project" value="InterPro"/>
</dbReference>
<keyword evidence="10" id="KW-0511">Multifunctional enzyme</keyword>
<dbReference type="SUPFAM" id="SSF53098">
    <property type="entry name" value="Ribonuclease H-like"/>
    <property type="match status" value="1"/>
</dbReference>
<dbReference type="Pfam" id="PF25597">
    <property type="entry name" value="SH3_retrovirus"/>
    <property type="match status" value="1"/>
</dbReference>
<evidence type="ECO:0000313" key="13">
    <source>
        <dbReference type="EMBL" id="KAE8999861.1"/>
    </source>
</evidence>
<organism evidence="13 14">
    <name type="scientific">Phytophthora rubi</name>
    <dbReference type="NCBI Taxonomy" id="129364"/>
    <lineage>
        <taxon>Eukaryota</taxon>
        <taxon>Sar</taxon>
        <taxon>Stramenopiles</taxon>
        <taxon>Oomycota</taxon>
        <taxon>Peronosporomycetes</taxon>
        <taxon>Peronosporales</taxon>
        <taxon>Peronosporaceae</taxon>
        <taxon>Phytophthora</taxon>
    </lineage>
</organism>
<evidence type="ECO:0000256" key="10">
    <source>
        <dbReference type="ARBA" id="ARBA00023268"/>
    </source>
</evidence>
<keyword evidence="6" id="KW-0229">DNA integration</keyword>
<feature type="domain" description="Integrase catalytic" evidence="12">
    <location>
        <begin position="89"/>
        <end position="263"/>
    </location>
</feature>
<dbReference type="PANTHER" id="PTHR42648:SF11">
    <property type="entry name" value="TRANSPOSON TY4-P GAG-POL POLYPROTEIN"/>
    <property type="match status" value="1"/>
</dbReference>
<dbReference type="InterPro" id="IPR057670">
    <property type="entry name" value="SH3_retrovirus"/>
</dbReference>
<evidence type="ECO:0000256" key="5">
    <source>
        <dbReference type="ARBA" id="ARBA00022842"/>
    </source>
</evidence>
<evidence type="ECO:0000256" key="2">
    <source>
        <dbReference type="ARBA" id="ARBA00022723"/>
    </source>
</evidence>
<dbReference type="Proteomes" id="UP000429607">
    <property type="component" value="Unassembled WGS sequence"/>
</dbReference>
<keyword evidence="4" id="KW-0378">Hydrolase</keyword>
<dbReference type="InterPro" id="IPR013103">
    <property type="entry name" value="RVT_2"/>
</dbReference>
<feature type="compositionally biased region" description="Low complexity" evidence="11">
    <location>
        <begin position="364"/>
        <end position="375"/>
    </location>
</feature>
<dbReference type="GO" id="GO:0003887">
    <property type="term" value="F:DNA-directed DNA polymerase activity"/>
    <property type="evidence" value="ECO:0007669"/>
    <property type="project" value="UniProtKB-KW"/>
</dbReference>
<dbReference type="InterPro" id="IPR039537">
    <property type="entry name" value="Retrotran_Ty1/copia-like"/>
</dbReference>
<evidence type="ECO:0000256" key="3">
    <source>
        <dbReference type="ARBA" id="ARBA00022759"/>
    </source>
</evidence>
<dbReference type="SUPFAM" id="SSF56672">
    <property type="entry name" value="DNA/RNA polymerases"/>
    <property type="match status" value="1"/>
</dbReference>
<dbReference type="Pfam" id="PF07727">
    <property type="entry name" value="RVT_2"/>
    <property type="match status" value="2"/>
</dbReference>
<dbReference type="GO" id="GO:0006310">
    <property type="term" value="P:DNA recombination"/>
    <property type="evidence" value="ECO:0007669"/>
    <property type="project" value="UniProtKB-KW"/>
</dbReference>
<dbReference type="EMBL" id="QXFV01001714">
    <property type="protein sequence ID" value="KAE8999861.1"/>
    <property type="molecule type" value="Genomic_DNA"/>
</dbReference>
<dbReference type="GO" id="GO:0004519">
    <property type="term" value="F:endonuclease activity"/>
    <property type="evidence" value="ECO:0007669"/>
    <property type="project" value="UniProtKB-KW"/>
</dbReference>
<dbReference type="InterPro" id="IPR001584">
    <property type="entry name" value="Integrase_cat-core"/>
</dbReference>
<keyword evidence="2" id="KW-0479">Metal-binding</keyword>
<keyword evidence="7" id="KW-0695">RNA-directed DNA polymerase</keyword>
<dbReference type="Gene3D" id="3.30.420.10">
    <property type="entry name" value="Ribonuclease H-like superfamily/Ribonuclease H"/>
    <property type="match status" value="1"/>
</dbReference>
<dbReference type="GO" id="GO:0046872">
    <property type="term" value="F:metal ion binding"/>
    <property type="evidence" value="ECO:0007669"/>
    <property type="project" value="UniProtKB-KW"/>
</dbReference>
<dbReference type="InterPro" id="IPR036397">
    <property type="entry name" value="RNaseH_sf"/>
</dbReference>
<dbReference type="GO" id="GO:0003964">
    <property type="term" value="F:RNA-directed DNA polymerase activity"/>
    <property type="evidence" value="ECO:0007669"/>
    <property type="project" value="UniProtKB-KW"/>
</dbReference>
<evidence type="ECO:0000259" key="12">
    <source>
        <dbReference type="PROSITE" id="PS50994"/>
    </source>
</evidence>
<comment type="caution">
    <text evidence="13">The sequence shown here is derived from an EMBL/GenBank/DDBJ whole genome shotgun (WGS) entry which is preliminary data.</text>
</comment>
<name>A0A6A3JY23_9STRA</name>
<protein>
    <recommendedName>
        <fullName evidence="12">Integrase catalytic domain-containing protein</fullName>
    </recommendedName>
</protein>
<dbReference type="PROSITE" id="PS50994">
    <property type="entry name" value="INTEGRASE"/>
    <property type="match status" value="1"/>
</dbReference>
<gene>
    <name evidence="13" type="ORF">PR001_g18942</name>
</gene>
<evidence type="ECO:0000256" key="6">
    <source>
        <dbReference type="ARBA" id="ARBA00022908"/>
    </source>
</evidence>
<feature type="region of interest" description="Disordered" evidence="11">
    <location>
        <begin position="552"/>
        <end position="577"/>
    </location>
</feature>
<feature type="compositionally biased region" description="Polar residues" evidence="11">
    <location>
        <begin position="552"/>
        <end position="564"/>
    </location>
</feature>
<evidence type="ECO:0000256" key="1">
    <source>
        <dbReference type="ARBA" id="ARBA00022722"/>
    </source>
</evidence>
<dbReference type="InterPro" id="IPR012337">
    <property type="entry name" value="RNaseH-like_sf"/>
</dbReference>
<reference evidence="13 14" key="1">
    <citation type="submission" date="2018-09" db="EMBL/GenBank/DDBJ databases">
        <title>Genomic investigation of the strawberry pathogen Phytophthora fragariae indicates pathogenicity is determined by transcriptional variation in three key races.</title>
        <authorList>
            <person name="Adams T.M."/>
            <person name="Armitage A.D."/>
            <person name="Sobczyk M.K."/>
            <person name="Bates H.J."/>
            <person name="Dunwell J.M."/>
            <person name="Nellist C.F."/>
            <person name="Harrison R.J."/>
        </authorList>
    </citation>
    <scope>NUCLEOTIDE SEQUENCE [LARGE SCALE GENOMIC DNA]</scope>
    <source>
        <strain evidence="13 14">SCRP249</strain>
    </source>
</reference>
<keyword evidence="8" id="KW-0548">Nucleotidyltransferase</keyword>
<evidence type="ECO:0000256" key="4">
    <source>
        <dbReference type="ARBA" id="ARBA00022801"/>
    </source>
</evidence>
<feature type="region of interest" description="Disordered" evidence="11">
    <location>
        <begin position="327"/>
        <end position="390"/>
    </location>
</feature>
<dbReference type="GO" id="GO:0015074">
    <property type="term" value="P:DNA integration"/>
    <property type="evidence" value="ECO:0007669"/>
    <property type="project" value="UniProtKB-KW"/>
</dbReference>
<keyword evidence="1" id="KW-0540">Nuclease</keyword>
<dbReference type="CDD" id="cd09272">
    <property type="entry name" value="RNase_HI_RT_Ty1"/>
    <property type="match status" value="1"/>
</dbReference>
<accession>A0A6A3JY23</accession>
<evidence type="ECO:0000256" key="8">
    <source>
        <dbReference type="ARBA" id="ARBA00022932"/>
    </source>
</evidence>
<dbReference type="Pfam" id="PF00665">
    <property type="entry name" value="rve"/>
    <property type="match status" value="1"/>
</dbReference>